<evidence type="ECO:0000313" key="1">
    <source>
        <dbReference type="EMBL" id="MDC8758736.1"/>
    </source>
</evidence>
<protein>
    <recommendedName>
        <fullName evidence="3">UDP-N-acetylmuramate--alanine ligase</fullName>
    </recommendedName>
</protein>
<name>A0ABT5K1Y7_9BURK</name>
<gene>
    <name evidence="1" type="ORF">OIK44_14220</name>
</gene>
<accession>A0ABT5K1Y7</accession>
<dbReference type="RefSeq" id="WP_273671488.1">
    <property type="nucleotide sequence ID" value="NZ_JAQQXR010000005.1"/>
</dbReference>
<comment type="caution">
    <text evidence="1">The sequence shown here is derived from an EMBL/GenBank/DDBJ whole genome shotgun (WGS) entry which is preliminary data.</text>
</comment>
<dbReference type="EMBL" id="JAQQXR010000005">
    <property type="protein sequence ID" value="MDC8758736.1"/>
    <property type="molecule type" value="Genomic_DNA"/>
</dbReference>
<reference evidence="1 2" key="1">
    <citation type="submission" date="2022-10" db="EMBL/GenBank/DDBJ databases">
        <title>Janthinobacterium sp. hw3 Genome sequencing.</title>
        <authorList>
            <person name="Park S."/>
        </authorList>
    </citation>
    <scope>NUCLEOTIDE SEQUENCE [LARGE SCALE GENOMIC DNA]</scope>
    <source>
        <strain evidence="2">hw3</strain>
    </source>
</reference>
<organism evidence="1 2">
    <name type="scientific">Janthinobacterium fluminis</name>
    <dbReference type="NCBI Taxonomy" id="2987524"/>
    <lineage>
        <taxon>Bacteria</taxon>
        <taxon>Pseudomonadati</taxon>
        <taxon>Pseudomonadota</taxon>
        <taxon>Betaproteobacteria</taxon>
        <taxon>Burkholderiales</taxon>
        <taxon>Oxalobacteraceae</taxon>
        <taxon>Janthinobacterium</taxon>
    </lineage>
</organism>
<evidence type="ECO:0008006" key="3">
    <source>
        <dbReference type="Google" id="ProtNLM"/>
    </source>
</evidence>
<keyword evidence="2" id="KW-1185">Reference proteome</keyword>
<evidence type="ECO:0000313" key="2">
    <source>
        <dbReference type="Proteomes" id="UP001221208"/>
    </source>
</evidence>
<proteinExistence type="predicted"/>
<dbReference type="Proteomes" id="UP001221208">
    <property type="component" value="Unassembled WGS sequence"/>
</dbReference>
<sequence length="207" mass="22310">MMTNVYEDAQLRSEIAAAAARLIAQDGADYSTAKRKAARQVLGDSQAGAHLLPDNAQIEAEVRLYNALFLADTQPARLFQLRSVALQVMEALASFQPYLTGAVFNGTAGPHADIHLQLFADSAKEVQIFLLDKNVDIAISTSAHFKGPRFDPVETVSFLWNKEGVHAALYDRDDLRGARKPKADGKAVRADAAGVRALLLASSHAPA</sequence>